<organism evidence="1 2">
    <name type="scientific">Neonectria ditissima</name>
    <dbReference type="NCBI Taxonomy" id="78410"/>
    <lineage>
        <taxon>Eukaryota</taxon>
        <taxon>Fungi</taxon>
        <taxon>Dikarya</taxon>
        <taxon>Ascomycota</taxon>
        <taxon>Pezizomycotina</taxon>
        <taxon>Sordariomycetes</taxon>
        <taxon>Hypocreomycetidae</taxon>
        <taxon>Hypocreales</taxon>
        <taxon>Nectriaceae</taxon>
        <taxon>Neonectria</taxon>
    </lineage>
</organism>
<name>A0A0P7BDB7_9HYPO</name>
<protein>
    <submittedName>
        <fullName evidence="1">Uncharacterized protein</fullName>
    </submittedName>
</protein>
<proteinExistence type="predicted"/>
<dbReference type="EMBL" id="LKCW01000133">
    <property type="protein sequence ID" value="KPM38456.1"/>
    <property type="molecule type" value="Genomic_DNA"/>
</dbReference>
<accession>A0A0P7BDB7</accession>
<comment type="caution">
    <text evidence="1">The sequence shown here is derived from an EMBL/GenBank/DDBJ whole genome shotgun (WGS) entry which is preliminary data.</text>
</comment>
<dbReference type="Proteomes" id="UP000050424">
    <property type="component" value="Unassembled WGS sequence"/>
</dbReference>
<keyword evidence="2" id="KW-1185">Reference proteome</keyword>
<dbReference type="AlphaFoldDB" id="A0A0P7BDB7"/>
<evidence type="ECO:0000313" key="1">
    <source>
        <dbReference type="EMBL" id="KPM38456.1"/>
    </source>
</evidence>
<gene>
    <name evidence="1" type="ORF">AK830_g8079</name>
</gene>
<reference evidence="1 2" key="1">
    <citation type="submission" date="2015-09" db="EMBL/GenBank/DDBJ databases">
        <title>Draft genome of a European isolate of the apple canker pathogen Neonectria ditissima.</title>
        <authorList>
            <person name="Gomez-Cortecero A."/>
            <person name="Harrison R.J."/>
            <person name="Armitage A.D."/>
        </authorList>
    </citation>
    <scope>NUCLEOTIDE SEQUENCE [LARGE SCALE GENOMIC DNA]</scope>
    <source>
        <strain evidence="1 2">R09/05</strain>
    </source>
</reference>
<evidence type="ECO:0000313" key="2">
    <source>
        <dbReference type="Proteomes" id="UP000050424"/>
    </source>
</evidence>
<sequence length="113" mass="12627">MSAKSSDCELLVCERLHKVYGDPTRKINIETTPSKILGDFGVLKAVLYAQSLVTDQRLTIYPPVMPEFISFLRRLASKGVGVSDDYMSARYKFVERKPYLESTLATDGSQLCG</sequence>